<evidence type="ECO:0000313" key="4">
    <source>
        <dbReference type="Proteomes" id="UP000533905"/>
    </source>
</evidence>
<dbReference type="Proteomes" id="UP000533905">
    <property type="component" value="Unassembled WGS sequence"/>
</dbReference>
<dbReference type="EMBL" id="JABAIV010000002">
    <property type="protein sequence ID" value="NNG22598.1"/>
    <property type="molecule type" value="Genomic_DNA"/>
</dbReference>
<organism evidence="3 4">
    <name type="scientific">Telluria aromaticivorans</name>
    <dbReference type="NCBI Taxonomy" id="2725995"/>
    <lineage>
        <taxon>Bacteria</taxon>
        <taxon>Pseudomonadati</taxon>
        <taxon>Pseudomonadota</taxon>
        <taxon>Betaproteobacteria</taxon>
        <taxon>Burkholderiales</taxon>
        <taxon>Oxalobacteraceae</taxon>
        <taxon>Telluria group</taxon>
        <taxon>Telluria</taxon>
    </lineage>
</organism>
<sequence length="118" mass="12710">MTGKDTKRRQNAVAIAYGAGDAAPRVVAKGQGLVAEQIMRRASEAGVFVHESKELVQLLMGVDLDREIPPALYRAIAELLAWLYHIESAQKHGTPMSPPDPTPHLNLDDAANAGISNE</sequence>
<accession>A0A7Y2JXM5</accession>
<keyword evidence="3" id="KW-0282">Flagellum</keyword>
<dbReference type="PANTHER" id="PTHR30531">
    <property type="entry name" value="FLAGELLAR BIOSYNTHETIC PROTEIN FLHB"/>
    <property type="match status" value="1"/>
</dbReference>
<dbReference type="GO" id="GO:0009306">
    <property type="term" value="P:protein secretion"/>
    <property type="evidence" value="ECO:0007669"/>
    <property type="project" value="InterPro"/>
</dbReference>
<dbReference type="SUPFAM" id="SSF160544">
    <property type="entry name" value="EscU C-terminal domain-like"/>
    <property type="match status" value="1"/>
</dbReference>
<reference evidence="3 4" key="1">
    <citation type="submission" date="2020-04" db="EMBL/GenBank/DDBJ databases">
        <title>Massilia sp. nov., a cold adapted bacteria isolated from Arctic soil.</title>
        <authorList>
            <person name="Son J."/>
            <person name="Ka J.-O."/>
        </authorList>
    </citation>
    <scope>NUCLEOTIDE SEQUENCE [LARGE SCALE GENOMIC DNA]</scope>
    <source>
        <strain evidence="3 4">ML15P13</strain>
    </source>
</reference>
<evidence type="ECO:0000313" key="3">
    <source>
        <dbReference type="EMBL" id="NNG22598.1"/>
    </source>
</evidence>
<dbReference type="Pfam" id="PF01312">
    <property type="entry name" value="Bac_export_2"/>
    <property type="match status" value="1"/>
</dbReference>
<keyword evidence="4" id="KW-1185">Reference proteome</keyword>
<dbReference type="AlphaFoldDB" id="A0A7Y2JXM5"/>
<proteinExistence type="inferred from homology"/>
<dbReference type="RefSeq" id="WP_171082309.1">
    <property type="nucleotide sequence ID" value="NZ_JABAIV010000002.1"/>
</dbReference>
<keyword evidence="3" id="KW-0966">Cell projection</keyword>
<dbReference type="PANTHER" id="PTHR30531:SF12">
    <property type="entry name" value="FLAGELLAR BIOSYNTHETIC PROTEIN FLHB"/>
    <property type="match status" value="1"/>
</dbReference>
<evidence type="ECO:0000256" key="2">
    <source>
        <dbReference type="SAM" id="MobiDB-lite"/>
    </source>
</evidence>
<comment type="similarity">
    <text evidence="1">Belongs to the type III secretion exporter family.</text>
</comment>
<dbReference type="InterPro" id="IPR006135">
    <property type="entry name" value="T3SS_substrate_exporter"/>
</dbReference>
<dbReference type="GO" id="GO:0005886">
    <property type="term" value="C:plasma membrane"/>
    <property type="evidence" value="ECO:0007669"/>
    <property type="project" value="TreeGrafter"/>
</dbReference>
<comment type="caution">
    <text evidence="3">The sequence shown here is derived from an EMBL/GenBank/DDBJ whole genome shotgun (WGS) entry which is preliminary data.</text>
</comment>
<gene>
    <name evidence="3" type="ORF">HGB41_06230</name>
</gene>
<name>A0A7Y2JXM5_9BURK</name>
<evidence type="ECO:0000256" key="1">
    <source>
        <dbReference type="ARBA" id="ARBA00010690"/>
    </source>
</evidence>
<dbReference type="Gene3D" id="3.40.1690.10">
    <property type="entry name" value="secretion proteins EscU"/>
    <property type="match status" value="1"/>
</dbReference>
<keyword evidence="3" id="KW-0969">Cilium</keyword>
<protein>
    <submittedName>
        <fullName evidence="3">Flagellar biosynthetic protein FlhB</fullName>
    </submittedName>
</protein>
<dbReference type="InterPro" id="IPR029025">
    <property type="entry name" value="T3SS_substrate_exporter_C"/>
</dbReference>
<feature type="region of interest" description="Disordered" evidence="2">
    <location>
        <begin position="91"/>
        <end position="118"/>
    </location>
</feature>